<dbReference type="CDD" id="cd07998">
    <property type="entry name" value="WGR_DNA_ligase"/>
    <property type="match status" value="1"/>
</dbReference>
<dbReference type="OrthoDB" id="435394at2"/>
<comment type="caution">
    <text evidence="1">The sequence shown here is derived from an EMBL/GenBank/DDBJ whole genome shotgun (WGS) entry which is preliminary data.</text>
</comment>
<dbReference type="AlphaFoldDB" id="A0A327W4N6"/>
<evidence type="ECO:0000313" key="1">
    <source>
        <dbReference type="EMBL" id="RAJ79928.1"/>
    </source>
</evidence>
<organism evidence="1 2">
    <name type="scientific">Chitinophaga dinghuensis</name>
    <dbReference type="NCBI Taxonomy" id="1539050"/>
    <lineage>
        <taxon>Bacteria</taxon>
        <taxon>Pseudomonadati</taxon>
        <taxon>Bacteroidota</taxon>
        <taxon>Chitinophagia</taxon>
        <taxon>Chitinophagales</taxon>
        <taxon>Chitinophagaceae</taxon>
        <taxon>Chitinophaga</taxon>
    </lineage>
</organism>
<dbReference type="Proteomes" id="UP000249819">
    <property type="component" value="Unassembled WGS sequence"/>
</dbReference>
<keyword evidence="2" id="KW-1185">Reference proteome</keyword>
<gene>
    <name evidence="1" type="ORF">CLV59_10533</name>
</gene>
<dbReference type="Pfam" id="PF03130">
    <property type="entry name" value="HEAT_PBS"/>
    <property type="match status" value="1"/>
</dbReference>
<accession>A0A327W4N6</accession>
<protein>
    <recommendedName>
        <fullName evidence="3">WGR domain-containing protein</fullName>
    </recommendedName>
</protein>
<dbReference type="Gene3D" id="2.20.140.10">
    <property type="entry name" value="WGR domain"/>
    <property type="match status" value="1"/>
</dbReference>
<name>A0A327W4N6_9BACT</name>
<sequence length="1096" mass="125723">MKFVRNVKLFFREGNSDKTYEIDLCEVGPDQYLVNFRYGKRGANLKEGTKTASPVPLASATTIFDALEKEKRSKGYIGEQESAAQVQMESVSDDTMAEVLNPRHKAILKRLQGKPGGKNAWKTSRVIWRAGQLKIREAAPYIIRQGDRKDAIQRYAAIWAMSRAGDPTAIPALKAYAENSAYPLNIRMLAANGISMLLPEEELGAFLQPYYNGLPDVIRFSVDRQVPRDLHSIMVNHIMQQVLPQYTVLEDLYLLSGAYPVIRQALLPLLAQLPLRPSWFQHIRHIYKQAEMKDDHIVVALLAKRMFLSKPMFSMPPKPEEGWQPEIYIPELQDFVKAHSEIKKPGSRIAFSHKTRRYFTRRVLRRLKQLGQDGDDHYVRFSTALLLQHAQEVDASNAYQERVYQYVNNRYTTVDKQYPENSKAVFLNYIIRGNAPDLQYINGREEWMFKPKETTDTNTRRAQPNPDLEKKASGNLMKKLFSWLNTDKHLTPQPGEYQPDSQPEVQSDVPYLHLWKQLPEAFIQLLIGGQMEQVHAFALEQLKAHERFEEIKAKIDEDIIIAFLFNRLTIPPLFGLELAREKYNPAAPSHKLLKAMSLCPQQQVREQALQWIKEGKNQLLTDAGFLLDLIFSPYDEVRKFLTEVYPPEEMTFAQSQVLAGKATSWLMVVEAPNDAANHVITEACRMIELYCTATLKEMDMQVINDLMSRDIVAVQAFAVRLLLLKTDTFNFDVLSGEMLEKLLESEYGPLRDAGFALIRRMTDEELLRRPAFILFCCSASFKGVRRQSAQLVKRLIPLDERLAIWLVNELVPMLMRTEKSEGMHEDIANLLSTELVGYLHDVDTATALRLLYANYRPAQEFGLVVLEKYIPADTLTIKQIIATGAHELLQAREWCWRYYRENESRIRAEKDGAVALLDSKWDDTRQFAIQYFGSVFQEADWSPESLIALADSVRPDIQRFGRELLMRFFKSEDGPQYLLKLSQHPSTAMQTFATGYLTNYASGNLEYIQSMEHYFRSVLTRVNKARVAKERIFTFLETEALKSKEAATFIGTIIADISATVAIGDKARCISMMRSISQQYEVALPIQFVEPAVRLQ</sequence>
<proteinExistence type="predicted"/>
<dbReference type="SMART" id="SM00567">
    <property type="entry name" value="EZ_HEAT"/>
    <property type="match status" value="1"/>
</dbReference>
<reference evidence="1 2" key="1">
    <citation type="submission" date="2018-06" db="EMBL/GenBank/DDBJ databases">
        <title>Genomic Encyclopedia of Archaeal and Bacterial Type Strains, Phase II (KMG-II): from individual species to whole genera.</title>
        <authorList>
            <person name="Goeker M."/>
        </authorList>
    </citation>
    <scope>NUCLEOTIDE SEQUENCE [LARGE SCALE GENOMIC DNA]</scope>
    <source>
        <strain evidence="1 2">DSM 29821</strain>
    </source>
</reference>
<dbReference type="InterPro" id="IPR004155">
    <property type="entry name" value="PBS_lyase_HEAT"/>
</dbReference>
<dbReference type="EMBL" id="QLMA01000005">
    <property type="protein sequence ID" value="RAJ79928.1"/>
    <property type="molecule type" value="Genomic_DNA"/>
</dbReference>
<evidence type="ECO:0008006" key="3">
    <source>
        <dbReference type="Google" id="ProtNLM"/>
    </source>
</evidence>
<evidence type="ECO:0000313" key="2">
    <source>
        <dbReference type="Proteomes" id="UP000249819"/>
    </source>
</evidence>
<dbReference type="RefSeq" id="WP_111592965.1">
    <property type="nucleotide sequence ID" value="NZ_QLMA01000005.1"/>
</dbReference>